<gene>
    <name evidence="6" type="ORF">O4H49_11760</name>
</gene>
<dbReference type="PANTHER" id="PTHR30537:SF74">
    <property type="entry name" value="HTH-TYPE TRANSCRIPTIONAL REGULATOR TRPI"/>
    <property type="match status" value="1"/>
</dbReference>
<keyword evidence="3" id="KW-0238">DNA-binding</keyword>
<dbReference type="InterPro" id="IPR058163">
    <property type="entry name" value="LysR-type_TF_proteobact-type"/>
</dbReference>
<proteinExistence type="inferred from homology"/>
<dbReference type="InterPro" id="IPR036388">
    <property type="entry name" value="WH-like_DNA-bd_sf"/>
</dbReference>
<dbReference type="EMBL" id="JAPWGY010000003">
    <property type="protein sequence ID" value="MCZ4281458.1"/>
    <property type="molecule type" value="Genomic_DNA"/>
</dbReference>
<dbReference type="InterPro" id="IPR000847">
    <property type="entry name" value="LysR_HTH_N"/>
</dbReference>
<comment type="similarity">
    <text evidence="1">Belongs to the LysR transcriptional regulatory family.</text>
</comment>
<evidence type="ECO:0000256" key="3">
    <source>
        <dbReference type="ARBA" id="ARBA00023125"/>
    </source>
</evidence>
<dbReference type="PANTHER" id="PTHR30537">
    <property type="entry name" value="HTH-TYPE TRANSCRIPTIONAL REGULATOR"/>
    <property type="match status" value="1"/>
</dbReference>
<dbReference type="InterPro" id="IPR005119">
    <property type="entry name" value="LysR_subst-bd"/>
</dbReference>
<dbReference type="Gene3D" id="1.10.10.10">
    <property type="entry name" value="Winged helix-like DNA-binding domain superfamily/Winged helix DNA-binding domain"/>
    <property type="match status" value="1"/>
</dbReference>
<protein>
    <submittedName>
        <fullName evidence="6">LysR substrate-binding domain-containing protein</fullName>
    </submittedName>
</protein>
<dbReference type="RefSeq" id="WP_269423607.1">
    <property type="nucleotide sequence ID" value="NZ_JAPWGY010000003.1"/>
</dbReference>
<sequence>MNRSGLPPLNALRAFEATARRGRMIDAANELNVTYGAISKQVRHLESVLAVPLFEGPRNCLKLTTAGQKLLPQLTMAFDLLEQAVESVSEQKPEPLDIACIGTFMMRWLLPRLHRFSVLHPETEVRMRTLKEPASFGPGGYDLAIVVGAMEDSARFNSTPLFEETVGPVMTAEFAERYFVDCARVFPSELPLLHTLTRKSAWQDWALFSGIRVLQAEEGTEFEHFYFMLEGVLGGLGAAIAPWVLVSEDVKAGRLVAPFGFVSSGQTYRILSRAGSRSEEKQRKKQAFVSWIAAEAEASPLWRGEGALKDNG</sequence>
<reference evidence="6" key="1">
    <citation type="submission" date="2022-12" db="EMBL/GenBank/DDBJ databases">
        <title>Bacterial isolates from different developmental stages of Nematostella vectensis.</title>
        <authorList>
            <person name="Fraune S."/>
        </authorList>
    </citation>
    <scope>NUCLEOTIDE SEQUENCE</scope>
    <source>
        <strain evidence="6">G21630-S1</strain>
    </source>
</reference>
<evidence type="ECO:0000313" key="6">
    <source>
        <dbReference type="EMBL" id="MCZ4281458.1"/>
    </source>
</evidence>
<dbReference type="PROSITE" id="PS50931">
    <property type="entry name" value="HTH_LYSR"/>
    <property type="match status" value="1"/>
</dbReference>
<comment type="caution">
    <text evidence="6">The sequence shown here is derived from an EMBL/GenBank/DDBJ whole genome shotgun (WGS) entry which is preliminary data.</text>
</comment>
<keyword evidence="2" id="KW-0805">Transcription regulation</keyword>
<keyword evidence="7" id="KW-1185">Reference proteome</keyword>
<evidence type="ECO:0000256" key="4">
    <source>
        <dbReference type="ARBA" id="ARBA00023163"/>
    </source>
</evidence>
<evidence type="ECO:0000313" key="7">
    <source>
        <dbReference type="Proteomes" id="UP001069802"/>
    </source>
</evidence>
<dbReference type="SUPFAM" id="SSF46785">
    <property type="entry name" value="Winged helix' DNA-binding domain"/>
    <property type="match status" value="1"/>
</dbReference>
<evidence type="ECO:0000256" key="2">
    <source>
        <dbReference type="ARBA" id="ARBA00023015"/>
    </source>
</evidence>
<evidence type="ECO:0000259" key="5">
    <source>
        <dbReference type="PROSITE" id="PS50931"/>
    </source>
</evidence>
<name>A0ABT4LK36_9PROT</name>
<dbReference type="Gene3D" id="3.40.190.10">
    <property type="entry name" value="Periplasmic binding protein-like II"/>
    <property type="match status" value="2"/>
</dbReference>
<accession>A0ABT4LK36</accession>
<dbReference type="InterPro" id="IPR036390">
    <property type="entry name" value="WH_DNA-bd_sf"/>
</dbReference>
<keyword evidence="4" id="KW-0804">Transcription</keyword>
<organism evidence="6 7">
    <name type="scientific">Kiloniella laminariae</name>
    <dbReference type="NCBI Taxonomy" id="454162"/>
    <lineage>
        <taxon>Bacteria</taxon>
        <taxon>Pseudomonadati</taxon>
        <taxon>Pseudomonadota</taxon>
        <taxon>Alphaproteobacteria</taxon>
        <taxon>Rhodospirillales</taxon>
        <taxon>Kiloniellaceae</taxon>
        <taxon>Kiloniella</taxon>
    </lineage>
</organism>
<feature type="domain" description="HTH lysR-type" evidence="5">
    <location>
        <begin position="7"/>
        <end position="64"/>
    </location>
</feature>
<dbReference type="Pfam" id="PF03466">
    <property type="entry name" value="LysR_substrate"/>
    <property type="match status" value="1"/>
</dbReference>
<dbReference type="SUPFAM" id="SSF53850">
    <property type="entry name" value="Periplasmic binding protein-like II"/>
    <property type="match status" value="1"/>
</dbReference>
<dbReference type="Proteomes" id="UP001069802">
    <property type="component" value="Unassembled WGS sequence"/>
</dbReference>
<evidence type="ECO:0000256" key="1">
    <source>
        <dbReference type="ARBA" id="ARBA00009437"/>
    </source>
</evidence>
<dbReference type="Pfam" id="PF00126">
    <property type="entry name" value="HTH_1"/>
    <property type="match status" value="1"/>
</dbReference>